<evidence type="ECO:0000256" key="15">
    <source>
        <dbReference type="RuleBase" id="RU363016"/>
    </source>
</evidence>
<evidence type="ECO:0000259" key="17">
    <source>
        <dbReference type="PROSITE" id="PS51194"/>
    </source>
</evidence>
<dbReference type="InterPro" id="IPR033454">
    <property type="entry name" value="RecG_wedge"/>
</dbReference>
<keyword evidence="10 15" id="KW-0234">DNA repair</keyword>
<keyword evidence="9 15" id="KW-0233">DNA recombination</keyword>
<dbReference type="PROSITE" id="PS51194">
    <property type="entry name" value="HELICASE_CTER"/>
    <property type="match status" value="1"/>
</dbReference>
<evidence type="ECO:0000256" key="9">
    <source>
        <dbReference type="ARBA" id="ARBA00023172"/>
    </source>
</evidence>
<dbReference type="InterPro" id="IPR012340">
    <property type="entry name" value="NA-bd_OB-fold"/>
</dbReference>
<keyword evidence="3 15" id="KW-0547">Nucleotide-binding</keyword>
<dbReference type="EMBL" id="CP059693">
    <property type="protein sequence ID" value="WDE11705.1"/>
    <property type="molecule type" value="Genomic_DNA"/>
</dbReference>
<dbReference type="PANTHER" id="PTHR47964:SF1">
    <property type="entry name" value="ATP-DEPENDENT DNA HELICASE HOMOLOG RECG, CHLOROPLASTIC"/>
    <property type="match status" value="1"/>
</dbReference>
<dbReference type="Pfam" id="PF19833">
    <property type="entry name" value="RecG_dom3_C"/>
    <property type="match status" value="1"/>
</dbReference>
<comment type="catalytic activity">
    <reaction evidence="14 15">
        <text>ATP + H2O = ADP + phosphate + H(+)</text>
        <dbReference type="Rhea" id="RHEA:13065"/>
        <dbReference type="ChEBI" id="CHEBI:15377"/>
        <dbReference type="ChEBI" id="CHEBI:15378"/>
        <dbReference type="ChEBI" id="CHEBI:30616"/>
        <dbReference type="ChEBI" id="CHEBI:43474"/>
        <dbReference type="ChEBI" id="CHEBI:456216"/>
        <dbReference type="EC" id="5.6.2.4"/>
    </reaction>
</comment>
<dbReference type="NCBIfam" id="TIGR00643">
    <property type="entry name" value="recG"/>
    <property type="match status" value="1"/>
</dbReference>
<organism evidence="18 19">
    <name type="scientific">Thalassomonas haliotis</name>
    <dbReference type="NCBI Taxonomy" id="485448"/>
    <lineage>
        <taxon>Bacteria</taxon>
        <taxon>Pseudomonadati</taxon>
        <taxon>Pseudomonadota</taxon>
        <taxon>Gammaproteobacteria</taxon>
        <taxon>Alteromonadales</taxon>
        <taxon>Colwelliaceae</taxon>
        <taxon>Thalassomonas</taxon>
    </lineage>
</organism>
<evidence type="ECO:0000256" key="2">
    <source>
        <dbReference type="ARBA" id="ARBA00017846"/>
    </source>
</evidence>
<dbReference type="InterPro" id="IPR001650">
    <property type="entry name" value="Helicase_C-like"/>
</dbReference>
<dbReference type="Pfam" id="PF00271">
    <property type="entry name" value="Helicase_C"/>
    <property type="match status" value="1"/>
</dbReference>
<dbReference type="EC" id="5.6.2.4" evidence="13 15"/>
<dbReference type="RefSeq" id="WP_274051870.1">
    <property type="nucleotide sequence ID" value="NZ_CP059693.1"/>
</dbReference>
<dbReference type="GO" id="GO:0016787">
    <property type="term" value="F:hydrolase activity"/>
    <property type="evidence" value="ECO:0007669"/>
    <property type="project" value="UniProtKB-KW"/>
</dbReference>
<dbReference type="InterPro" id="IPR045562">
    <property type="entry name" value="RecG_dom3_C"/>
</dbReference>
<dbReference type="Gene3D" id="3.40.50.300">
    <property type="entry name" value="P-loop containing nucleotide triphosphate hydrolases"/>
    <property type="match status" value="2"/>
</dbReference>
<evidence type="ECO:0000256" key="13">
    <source>
        <dbReference type="ARBA" id="ARBA00034808"/>
    </source>
</evidence>
<evidence type="ECO:0000256" key="14">
    <source>
        <dbReference type="ARBA" id="ARBA00048988"/>
    </source>
</evidence>
<dbReference type="InterPro" id="IPR011545">
    <property type="entry name" value="DEAD/DEAH_box_helicase_dom"/>
</dbReference>
<dbReference type="GO" id="GO:0003678">
    <property type="term" value="F:DNA helicase activity"/>
    <property type="evidence" value="ECO:0007669"/>
    <property type="project" value="UniProtKB-EC"/>
</dbReference>
<keyword evidence="8" id="KW-0238">DNA-binding</keyword>
<keyword evidence="7 15" id="KW-0067">ATP-binding</keyword>
<dbReference type="NCBIfam" id="NF008165">
    <property type="entry name" value="PRK10917.1-3"/>
    <property type="match status" value="1"/>
</dbReference>
<evidence type="ECO:0000256" key="8">
    <source>
        <dbReference type="ARBA" id="ARBA00023125"/>
    </source>
</evidence>
<evidence type="ECO:0000259" key="16">
    <source>
        <dbReference type="PROSITE" id="PS51192"/>
    </source>
</evidence>
<dbReference type="PANTHER" id="PTHR47964">
    <property type="entry name" value="ATP-DEPENDENT DNA HELICASE HOMOLOG RECG, CHLOROPLASTIC"/>
    <property type="match status" value="1"/>
</dbReference>
<dbReference type="Proteomes" id="UP001215231">
    <property type="component" value="Chromosome"/>
</dbReference>
<dbReference type="SMART" id="SM00487">
    <property type="entry name" value="DEXDc"/>
    <property type="match status" value="1"/>
</dbReference>
<comment type="similarity">
    <text evidence="1 15">Belongs to the helicase family. RecG subfamily.</text>
</comment>
<keyword evidence="5 15" id="KW-0378">Hydrolase</keyword>
<evidence type="ECO:0000313" key="19">
    <source>
        <dbReference type="Proteomes" id="UP001215231"/>
    </source>
</evidence>
<evidence type="ECO:0000256" key="11">
    <source>
        <dbReference type="ARBA" id="ARBA00023235"/>
    </source>
</evidence>
<evidence type="ECO:0000256" key="10">
    <source>
        <dbReference type="ARBA" id="ARBA00023204"/>
    </source>
</evidence>
<dbReference type="PROSITE" id="PS51192">
    <property type="entry name" value="HELICASE_ATP_BIND_1"/>
    <property type="match status" value="1"/>
</dbReference>
<evidence type="ECO:0000256" key="1">
    <source>
        <dbReference type="ARBA" id="ARBA00007504"/>
    </source>
</evidence>
<evidence type="ECO:0000256" key="6">
    <source>
        <dbReference type="ARBA" id="ARBA00022806"/>
    </source>
</evidence>
<comment type="catalytic activity">
    <reaction evidence="12 15">
        <text>Couples ATP hydrolysis with the unwinding of duplex DNA by translocating in the 3'-5' direction.</text>
        <dbReference type="EC" id="5.6.2.4"/>
    </reaction>
</comment>
<feature type="domain" description="Helicase ATP-binding" evidence="16">
    <location>
        <begin position="292"/>
        <end position="457"/>
    </location>
</feature>
<keyword evidence="6 15" id="KW-0347">Helicase</keyword>
<reference evidence="18 19" key="1">
    <citation type="journal article" date="2022" name="Mar. Drugs">
        <title>Bioassay-Guided Fractionation Leads to the Detection of Cholic Acid Generated by the Rare Thalassomonas sp.</title>
        <authorList>
            <person name="Pheiffer F."/>
            <person name="Schneider Y.K."/>
            <person name="Hansen E.H."/>
            <person name="Andersen J.H."/>
            <person name="Isaksson J."/>
            <person name="Busche T."/>
            <person name="R C."/>
            <person name="Kalinowski J."/>
            <person name="Zyl L.V."/>
            <person name="Trindade M."/>
        </authorList>
    </citation>
    <scope>NUCLEOTIDE SEQUENCE [LARGE SCALE GENOMIC DNA]</scope>
    <source>
        <strain evidence="18 19">A5K-61T</strain>
    </source>
</reference>
<dbReference type="SMART" id="SM00490">
    <property type="entry name" value="HELICc"/>
    <property type="match status" value="1"/>
</dbReference>
<evidence type="ECO:0000256" key="7">
    <source>
        <dbReference type="ARBA" id="ARBA00022840"/>
    </source>
</evidence>
<dbReference type="InterPro" id="IPR047112">
    <property type="entry name" value="RecG/Mfd"/>
</dbReference>
<proteinExistence type="inferred from homology"/>
<gene>
    <name evidence="18" type="primary">recG</name>
    <name evidence="18" type="ORF">H3N35_26515</name>
</gene>
<evidence type="ECO:0000256" key="3">
    <source>
        <dbReference type="ARBA" id="ARBA00022741"/>
    </source>
</evidence>
<dbReference type="Gene3D" id="2.40.50.140">
    <property type="entry name" value="Nucleic acid-binding proteins"/>
    <property type="match status" value="1"/>
</dbReference>
<dbReference type="InterPro" id="IPR027417">
    <property type="entry name" value="P-loop_NTPase"/>
</dbReference>
<keyword evidence="11" id="KW-0413">Isomerase</keyword>
<dbReference type="CDD" id="cd04488">
    <property type="entry name" value="RecG_wedge_OBF"/>
    <property type="match status" value="1"/>
</dbReference>
<protein>
    <recommendedName>
        <fullName evidence="2 15">ATP-dependent DNA helicase RecG</fullName>
        <ecNumber evidence="13 15">5.6.2.4</ecNumber>
    </recommendedName>
</protein>
<dbReference type="NCBIfam" id="NF008166">
    <property type="entry name" value="PRK10917.1-4"/>
    <property type="match status" value="1"/>
</dbReference>
<feature type="domain" description="Helicase C-terminal" evidence="17">
    <location>
        <begin position="491"/>
        <end position="637"/>
    </location>
</feature>
<keyword evidence="19" id="KW-1185">Reference proteome</keyword>
<dbReference type="NCBIfam" id="NF008163">
    <property type="entry name" value="PRK10917.1-1"/>
    <property type="match status" value="1"/>
</dbReference>
<dbReference type="Pfam" id="PF17191">
    <property type="entry name" value="RecG_wedge"/>
    <property type="match status" value="1"/>
</dbReference>
<comment type="function">
    <text evidence="15">Plays a critical role in recombination and DNA repair. Helps process Holliday junction intermediates to mature products by catalyzing branch migration. Has replication fork regression activity, unwinds stalled or blocked replication forks to make a HJ that can be resolved. Has a DNA unwinding activity characteristic of a DNA helicase with 3'-5' polarity.</text>
</comment>
<sequence length="702" mass="77346">MATQASSGQGLSNLAITPVTVLKGVGPGMAKKLEKVGLLTIQDLLFHLPLRYEDRTRILSIGELVPGIHTNVIGEVVNNQIVQGKRRMLVVTLSDDTGTINLRFFHFSASLIKTLAVGTSIRCYGEISRGGRGFEIVHPEYKPLDQDQPLAAGDETLTPVYPTTEGLRQISLRNLTEQALVRLKRGQVEELVPPEFLQHPLSLAQALAIIHRPPPDTNISAIENGKHPAQIRLIKEELLAHNLSMLKLRASSDKHKAISLDIDAKLNKSFLDSLPFSPTGAQARVVDEIRTDLIKTVPMMRLVQGDVGSGKTLVAALAAITAIGQGYQVALMAPTEILAEQHAINFQKWFEPLGINVGWLAGKTKSKARNLALAAIADGSMQLVIGTHALFQEQVVFQKMVLVIIDEQHKFGVHQRLSLREKGAFDGTYPHQLIMTATPIPRTLSMTAYADLDTSVIDELPPGRTPITTVALPDNRRDDVVERIRQACEQDNRQAYWVCTLIDESEVLQCQAAEDTANYLQQQLPTLKIGLVHGRMKAVEKQEVMDQFKAGNLHLLVATTVIEVGVDVPNSSLMVIENPERLGLAQLHQLRGRVGRGAIASHCVLMYKSPLSKTAIKRLGVLRESNDGFVIAQRDLEIRGPGELLGTRQTGLAELKIADLLRDAELIPEVKRDAYLLWKKHPDKGLALINRWLANKEQYSNA</sequence>
<dbReference type="InterPro" id="IPR004609">
    <property type="entry name" value="ATP-dep_DNA_helicase_RecG"/>
</dbReference>
<dbReference type="NCBIfam" id="NF008168">
    <property type="entry name" value="PRK10917.2-2"/>
    <property type="match status" value="1"/>
</dbReference>
<evidence type="ECO:0000256" key="12">
    <source>
        <dbReference type="ARBA" id="ARBA00034617"/>
    </source>
</evidence>
<dbReference type="SUPFAM" id="SSF50249">
    <property type="entry name" value="Nucleic acid-binding proteins"/>
    <property type="match status" value="1"/>
</dbReference>
<evidence type="ECO:0000313" key="18">
    <source>
        <dbReference type="EMBL" id="WDE11705.1"/>
    </source>
</evidence>
<evidence type="ECO:0000256" key="4">
    <source>
        <dbReference type="ARBA" id="ARBA00022763"/>
    </source>
</evidence>
<name>A0ABY7VDF7_9GAMM</name>
<dbReference type="Pfam" id="PF00270">
    <property type="entry name" value="DEAD"/>
    <property type="match status" value="1"/>
</dbReference>
<dbReference type="SUPFAM" id="SSF52540">
    <property type="entry name" value="P-loop containing nucleoside triphosphate hydrolases"/>
    <property type="match status" value="2"/>
</dbReference>
<accession>A0ABY7VDF7</accession>
<evidence type="ECO:0000256" key="5">
    <source>
        <dbReference type="ARBA" id="ARBA00022801"/>
    </source>
</evidence>
<dbReference type="CDD" id="cd17992">
    <property type="entry name" value="DEXHc_RecG"/>
    <property type="match status" value="1"/>
</dbReference>
<keyword evidence="4 15" id="KW-0227">DNA damage</keyword>
<dbReference type="InterPro" id="IPR014001">
    <property type="entry name" value="Helicase_ATP-bd"/>
</dbReference>